<dbReference type="PROSITE" id="PS50937">
    <property type="entry name" value="HTH_MERR_2"/>
    <property type="match status" value="1"/>
</dbReference>
<evidence type="ECO:0000256" key="1">
    <source>
        <dbReference type="ARBA" id="ARBA00023125"/>
    </source>
</evidence>
<proteinExistence type="predicted"/>
<evidence type="ECO:0000313" key="4">
    <source>
        <dbReference type="Proteomes" id="UP001141259"/>
    </source>
</evidence>
<dbReference type="CDD" id="cd01282">
    <property type="entry name" value="HTH_MerR-like_sg3"/>
    <property type="match status" value="1"/>
</dbReference>
<accession>A0A9X2VJE4</accession>
<dbReference type="AlphaFoldDB" id="A0A9X2VJE4"/>
<sequence length="130" mass="14027">MRIGELAAKAGVSVRALRYYEEQGLLAAERSAGGTRHYPDTAVDQVWMIQQFYSAGLASRSIRAILPHLGSDGVTPEVLALLQEERERVDLMLVNLADVRDRLDTGIAVAAKAVGSGKRCPAETRTCGDS</sequence>
<dbReference type="PRINTS" id="PR00040">
    <property type="entry name" value="HTHMERR"/>
</dbReference>
<evidence type="ECO:0000259" key="2">
    <source>
        <dbReference type="PROSITE" id="PS50937"/>
    </source>
</evidence>
<dbReference type="SMART" id="SM00422">
    <property type="entry name" value="HTH_MERR"/>
    <property type="match status" value="1"/>
</dbReference>
<dbReference type="InterPro" id="IPR000551">
    <property type="entry name" value="MerR-type_HTH_dom"/>
</dbReference>
<comment type="caution">
    <text evidence="3">The sequence shown here is derived from an EMBL/GenBank/DDBJ whole genome shotgun (WGS) entry which is preliminary data.</text>
</comment>
<dbReference type="Proteomes" id="UP001141259">
    <property type="component" value="Unassembled WGS sequence"/>
</dbReference>
<dbReference type="PANTHER" id="PTHR30204">
    <property type="entry name" value="REDOX-CYCLING DRUG-SENSING TRANSCRIPTIONAL ACTIVATOR SOXR"/>
    <property type="match status" value="1"/>
</dbReference>
<dbReference type="PANTHER" id="PTHR30204:SF97">
    <property type="entry name" value="MERR FAMILY REGULATORY PROTEIN"/>
    <property type="match status" value="1"/>
</dbReference>
<dbReference type="PROSITE" id="PS00552">
    <property type="entry name" value="HTH_MERR_1"/>
    <property type="match status" value="1"/>
</dbReference>
<dbReference type="GO" id="GO:0003677">
    <property type="term" value="F:DNA binding"/>
    <property type="evidence" value="ECO:0007669"/>
    <property type="project" value="UniProtKB-KW"/>
</dbReference>
<dbReference type="InterPro" id="IPR047057">
    <property type="entry name" value="MerR_fam"/>
</dbReference>
<name>A0A9X2VJE4_9PSEU</name>
<dbReference type="EMBL" id="JANYMP010000005">
    <property type="protein sequence ID" value="MCS7477730.1"/>
    <property type="molecule type" value="Genomic_DNA"/>
</dbReference>
<dbReference type="InterPro" id="IPR009061">
    <property type="entry name" value="DNA-bd_dom_put_sf"/>
</dbReference>
<dbReference type="Pfam" id="PF13411">
    <property type="entry name" value="MerR_1"/>
    <property type="match status" value="1"/>
</dbReference>
<organism evidence="3 4">
    <name type="scientific">Umezawaea endophytica</name>
    <dbReference type="NCBI Taxonomy" id="1654476"/>
    <lineage>
        <taxon>Bacteria</taxon>
        <taxon>Bacillati</taxon>
        <taxon>Actinomycetota</taxon>
        <taxon>Actinomycetes</taxon>
        <taxon>Pseudonocardiales</taxon>
        <taxon>Pseudonocardiaceae</taxon>
        <taxon>Umezawaea</taxon>
    </lineage>
</organism>
<reference evidence="3" key="1">
    <citation type="submission" date="2022-08" db="EMBL/GenBank/DDBJ databases">
        <authorList>
            <person name="Tistechok S."/>
            <person name="Samborskyy M."/>
            <person name="Roman I."/>
        </authorList>
    </citation>
    <scope>NUCLEOTIDE SEQUENCE</scope>
    <source>
        <strain evidence="3">DSM 103496</strain>
    </source>
</reference>
<gene>
    <name evidence="3" type="ORF">NZH93_12770</name>
</gene>
<keyword evidence="1" id="KW-0238">DNA-binding</keyword>
<dbReference type="RefSeq" id="WP_259623244.1">
    <property type="nucleotide sequence ID" value="NZ_JANYMP010000005.1"/>
</dbReference>
<evidence type="ECO:0000313" key="3">
    <source>
        <dbReference type="EMBL" id="MCS7477730.1"/>
    </source>
</evidence>
<dbReference type="GO" id="GO:0003700">
    <property type="term" value="F:DNA-binding transcription factor activity"/>
    <property type="evidence" value="ECO:0007669"/>
    <property type="project" value="InterPro"/>
</dbReference>
<protein>
    <submittedName>
        <fullName evidence="3">MerR family transcriptional regulator</fullName>
    </submittedName>
</protein>
<feature type="domain" description="HTH merR-type" evidence="2">
    <location>
        <begin position="1"/>
        <end position="68"/>
    </location>
</feature>
<dbReference type="SUPFAM" id="SSF46955">
    <property type="entry name" value="Putative DNA-binding domain"/>
    <property type="match status" value="1"/>
</dbReference>
<dbReference type="Gene3D" id="1.10.1660.10">
    <property type="match status" value="1"/>
</dbReference>
<keyword evidence="4" id="KW-1185">Reference proteome</keyword>